<dbReference type="InterPro" id="IPR027304">
    <property type="entry name" value="Trigger_fact/SurA_dom_sf"/>
</dbReference>
<dbReference type="Gene3D" id="1.10.4030.10">
    <property type="entry name" value="Porin chaperone SurA, peptide-binding domain"/>
    <property type="match status" value="1"/>
</dbReference>
<feature type="compositionally biased region" description="Acidic residues" evidence="2">
    <location>
        <begin position="39"/>
        <end position="53"/>
    </location>
</feature>
<dbReference type="PANTHER" id="PTHR47245:SF2">
    <property type="entry name" value="PEPTIDYL-PROLYL CIS-TRANS ISOMERASE HP_0175-RELATED"/>
    <property type="match status" value="1"/>
</dbReference>
<feature type="compositionally biased region" description="Basic and acidic residues" evidence="2">
    <location>
        <begin position="213"/>
        <end position="228"/>
    </location>
</feature>
<gene>
    <name evidence="4" type="ORF">GCM10007216_18850</name>
</gene>
<dbReference type="Proteomes" id="UP000619534">
    <property type="component" value="Unassembled WGS sequence"/>
</dbReference>
<evidence type="ECO:0000313" key="4">
    <source>
        <dbReference type="EMBL" id="GGC88332.1"/>
    </source>
</evidence>
<reference evidence="5" key="1">
    <citation type="journal article" date="2019" name="Int. J. Syst. Evol. Microbiol.">
        <title>The Global Catalogue of Microorganisms (GCM) 10K type strain sequencing project: providing services to taxonomists for standard genome sequencing and annotation.</title>
        <authorList>
            <consortium name="The Broad Institute Genomics Platform"/>
            <consortium name="The Broad Institute Genome Sequencing Center for Infectious Disease"/>
            <person name="Wu L."/>
            <person name="Ma J."/>
        </authorList>
    </citation>
    <scope>NUCLEOTIDE SEQUENCE [LARGE SCALE GENOMIC DNA]</scope>
    <source>
        <strain evidence="5">CCM 7282</strain>
    </source>
</reference>
<dbReference type="EMBL" id="BMCJ01000003">
    <property type="protein sequence ID" value="GGC88332.1"/>
    <property type="molecule type" value="Genomic_DNA"/>
</dbReference>
<dbReference type="InterPro" id="IPR050245">
    <property type="entry name" value="PrsA_foldase"/>
</dbReference>
<protein>
    <recommendedName>
        <fullName evidence="6">Peptidylprolyl isomerase</fullName>
    </recommendedName>
</protein>
<keyword evidence="3" id="KW-0732">Signal</keyword>
<name>A0ABQ1P069_9BACI</name>
<proteinExistence type="predicted"/>
<organism evidence="4 5">
    <name type="scientific">Thalassobacillus devorans</name>
    <dbReference type="NCBI Taxonomy" id="279813"/>
    <lineage>
        <taxon>Bacteria</taxon>
        <taxon>Bacillati</taxon>
        <taxon>Bacillota</taxon>
        <taxon>Bacilli</taxon>
        <taxon>Bacillales</taxon>
        <taxon>Bacillaceae</taxon>
        <taxon>Thalassobacillus</taxon>
    </lineage>
</organism>
<evidence type="ECO:0008006" key="6">
    <source>
        <dbReference type="Google" id="ProtNLM"/>
    </source>
</evidence>
<sequence length="249" mass="28888">MHRKVWTMILGLVLVFVLAACSGEDDQSAQNDSQKENQTEENQETAEEEDQDVPDPVAVVNGEEISKEQFTNQYNAMKQQYEGMGVNVEKNKEQLQESIVNSLVDSELLVQYAKQAGINVDDQEVEKQYEEIKGQIESEEQMQEFLEVNNMSSEEELKPRIKEQLQVEKYVEEQTDQAEVTDQELQEEYDKMVGQMEEQAEQSDQEQEIPSFEEAKPQLEEQLKQTKEQEQITELVKKLRDDSEVKINI</sequence>
<keyword evidence="5" id="KW-1185">Reference proteome</keyword>
<evidence type="ECO:0000256" key="3">
    <source>
        <dbReference type="SAM" id="SignalP"/>
    </source>
</evidence>
<evidence type="ECO:0000313" key="5">
    <source>
        <dbReference type="Proteomes" id="UP000619534"/>
    </source>
</evidence>
<feature type="region of interest" description="Disordered" evidence="2">
    <location>
        <begin position="194"/>
        <end position="228"/>
    </location>
</feature>
<dbReference type="PANTHER" id="PTHR47245">
    <property type="entry name" value="PEPTIDYLPROLYL ISOMERASE"/>
    <property type="match status" value="1"/>
</dbReference>
<evidence type="ECO:0000256" key="2">
    <source>
        <dbReference type="SAM" id="MobiDB-lite"/>
    </source>
</evidence>
<dbReference type="RefSeq" id="WP_062446134.1">
    <property type="nucleotide sequence ID" value="NZ_BMCJ01000003.1"/>
</dbReference>
<comment type="caution">
    <text evidence="4">The sequence shown here is derived from an EMBL/GenBank/DDBJ whole genome shotgun (WGS) entry which is preliminary data.</text>
</comment>
<feature type="coiled-coil region" evidence="1">
    <location>
        <begin position="122"/>
        <end position="156"/>
    </location>
</feature>
<dbReference type="SUPFAM" id="SSF109998">
    <property type="entry name" value="Triger factor/SurA peptide-binding domain-like"/>
    <property type="match status" value="1"/>
</dbReference>
<feature type="chain" id="PRO_5046612572" description="Peptidylprolyl isomerase" evidence="3">
    <location>
        <begin position="20"/>
        <end position="249"/>
    </location>
</feature>
<dbReference type="Pfam" id="PF13624">
    <property type="entry name" value="SurA_N_3"/>
    <property type="match status" value="1"/>
</dbReference>
<feature type="compositionally biased region" description="Acidic residues" evidence="2">
    <location>
        <begin position="198"/>
        <end position="207"/>
    </location>
</feature>
<evidence type="ECO:0000256" key="1">
    <source>
        <dbReference type="SAM" id="Coils"/>
    </source>
</evidence>
<feature type="region of interest" description="Disordered" evidence="2">
    <location>
        <begin position="25"/>
        <end position="56"/>
    </location>
</feature>
<feature type="signal peptide" evidence="3">
    <location>
        <begin position="1"/>
        <end position="19"/>
    </location>
</feature>
<keyword evidence="1" id="KW-0175">Coiled coil</keyword>
<dbReference type="PROSITE" id="PS51257">
    <property type="entry name" value="PROKAR_LIPOPROTEIN"/>
    <property type="match status" value="1"/>
</dbReference>
<accession>A0ABQ1P069</accession>